<reference evidence="4 5" key="1">
    <citation type="submission" date="2013-12" db="EMBL/GenBank/DDBJ databases">
        <authorList>
            <consortium name="DOE Joint Genome Institute"/>
            <person name="Eisen J."/>
            <person name="Huntemann M."/>
            <person name="Han J."/>
            <person name="Chen A."/>
            <person name="Kyrpides N."/>
            <person name="Mavromatis K."/>
            <person name="Markowitz V."/>
            <person name="Palaniappan K."/>
            <person name="Ivanova N."/>
            <person name="Schaumberg A."/>
            <person name="Pati A."/>
            <person name="Liolios K."/>
            <person name="Nordberg H.P."/>
            <person name="Cantor M.N."/>
            <person name="Hua S.X."/>
            <person name="Woyke T."/>
        </authorList>
    </citation>
    <scope>NUCLEOTIDE SEQUENCE [LARGE SCALE GENOMIC DNA]</scope>
    <source>
        <strain evidence="5">DSM 19437</strain>
    </source>
</reference>
<name>W0F887_9BACT</name>
<dbReference type="GO" id="GO:0009116">
    <property type="term" value="P:nucleoside metabolic process"/>
    <property type="evidence" value="ECO:0007669"/>
    <property type="project" value="InterPro"/>
</dbReference>
<dbReference type="PANTHER" id="PTHR46832:SF2">
    <property type="entry name" value="FUTALOSINE HYDROLASE"/>
    <property type="match status" value="1"/>
</dbReference>
<dbReference type="PANTHER" id="PTHR46832">
    <property type="entry name" value="5'-METHYLTHIOADENOSINE/S-ADENOSYLHOMOCYSTEINE NUCLEOSIDASE"/>
    <property type="match status" value="1"/>
</dbReference>
<dbReference type="EMBL" id="CP007035">
    <property type="protein sequence ID" value="AHF18038.1"/>
    <property type="molecule type" value="Genomic_DNA"/>
</dbReference>
<dbReference type="InterPro" id="IPR000845">
    <property type="entry name" value="Nucleoside_phosphorylase_d"/>
</dbReference>
<dbReference type="HAMAP" id="MF_00991">
    <property type="entry name" value="MqnB"/>
    <property type="match status" value="1"/>
</dbReference>
<dbReference type="eggNOG" id="COG0775">
    <property type="taxonomic scope" value="Bacteria"/>
</dbReference>
<dbReference type="InterPro" id="IPR035994">
    <property type="entry name" value="Nucleoside_phosphorylase_sf"/>
</dbReference>
<dbReference type="EC" id="3.2.2.26" evidence="1 2"/>
<dbReference type="Gene3D" id="3.40.50.1580">
    <property type="entry name" value="Nucleoside phosphorylase domain"/>
    <property type="match status" value="1"/>
</dbReference>
<dbReference type="Proteomes" id="UP000003586">
    <property type="component" value="Chromosome"/>
</dbReference>
<dbReference type="KEGG" id="nso:NIASO_19250"/>
<evidence type="ECO:0000256" key="2">
    <source>
        <dbReference type="NCBIfam" id="TIGR03664"/>
    </source>
</evidence>
<dbReference type="CDD" id="cd17766">
    <property type="entry name" value="futalosine_nucleosidase_MqnB"/>
    <property type="match status" value="1"/>
</dbReference>
<feature type="domain" description="Nucleoside phosphorylase" evidence="3">
    <location>
        <begin position="28"/>
        <end position="207"/>
    </location>
</feature>
<dbReference type="UniPathway" id="UPA00079"/>
<dbReference type="OrthoDB" id="9788270at2"/>
<evidence type="ECO:0000256" key="1">
    <source>
        <dbReference type="HAMAP-Rule" id="MF_00991"/>
    </source>
</evidence>
<dbReference type="RefSeq" id="WP_008588291.1">
    <property type="nucleotide sequence ID" value="NZ_CP007035.1"/>
</dbReference>
<evidence type="ECO:0000313" key="5">
    <source>
        <dbReference type="Proteomes" id="UP000003586"/>
    </source>
</evidence>
<dbReference type="HOGENOM" id="CLU_031248_3_1_10"/>
<accession>W0F887</accession>
<comment type="similarity">
    <text evidence="1">Belongs to the PNP/UDP phosphorylase family. Futalosine hydrolase subfamily.</text>
</comment>
<dbReference type="STRING" id="929713.NIASO_19250"/>
<dbReference type="GO" id="GO:0008782">
    <property type="term" value="F:adenosylhomocysteine nucleosidase activity"/>
    <property type="evidence" value="ECO:0007669"/>
    <property type="project" value="TreeGrafter"/>
</dbReference>
<dbReference type="GO" id="GO:0008930">
    <property type="term" value="F:methylthioadenosine nucleosidase activity"/>
    <property type="evidence" value="ECO:0007669"/>
    <property type="project" value="TreeGrafter"/>
</dbReference>
<comment type="catalytic activity">
    <reaction evidence="1">
        <text>futalosine + H2O = dehypoxanthine futalosine + hypoxanthine</text>
        <dbReference type="Rhea" id="RHEA:25904"/>
        <dbReference type="ChEBI" id="CHEBI:15377"/>
        <dbReference type="ChEBI" id="CHEBI:17368"/>
        <dbReference type="ChEBI" id="CHEBI:58863"/>
        <dbReference type="ChEBI" id="CHEBI:58864"/>
        <dbReference type="EC" id="3.2.2.26"/>
    </reaction>
</comment>
<sequence length="217" mass="23919">MNVLVVAATKLEIPQVLQFSKKQPAVDVLITGIGEVATTYAITQALARKKYELLLQVGIAGSFSRIMPLGSAVVVGADCFGDLGVFEGKAFRSVFDLGLTLPNEKPFNQGALQNPHKRLLKDTGLPVVKGVTVNEITTNKKTRDYFAGKLEAVVESMEGAAFHYVALKEKIPFLQLRTISNYVGERDKTKWKLKESVDVLNKTAEQFLVRLTKKVHE</sequence>
<organism evidence="4 5">
    <name type="scientific">Niabella soli DSM 19437</name>
    <dbReference type="NCBI Taxonomy" id="929713"/>
    <lineage>
        <taxon>Bacteria</taxon>
        <taxon>Pseudomonadati</taxon>
        <taxon>Bacteroidota</taxon>
        <taxon>Chitinophagia</taxon>
        <taxon>Chitinophagales</taxon>
        <taxon>Chitinophagaceae</taxon>
        <taxon>Niabella</taxon>
    </lineage>
</organism>
<dbReference type="InterPro" id="IPR019963">
    <property type="entry name" value="FL_hydrolase_MqnB"/>
</dbReference>
<gene>
    <name evidence="1" type="primary">mqnB</name>
    <name evidence="4" type="ORF">NIASO_19250</name>
</gene>
<evidence type="ECO:0000313" key="4">
    <source>
        <dbReference type="EMBL" id="AHF18038.1"/>
    </source>
</evidence>
<dbReference type="AlphaFoldDB" id="W0F887"/>
<keyword evidence="1" id="KW-0378">Hydrolase</keyword>
<comment type="pathway">
    <text evidence="1">Quinol/quinone metabolism; menaquinone biosynthesis.</text>
</comment>
<keyword evidence="5" id="KW-1185">Reference proteome</keyword>
<evidence type="ECO:0000259" key="3">
    <source>
        <dbReference type="Pfam" id="PF01048"/>
    </source>
</evidence>
<dbReference type="Pfam" id="PF01048">
    <property type="entry name" value="PNP_UDP_1"/>
    <property type="match status" value="1"/>
</dbReference>
<protein>
    <recommendedName>
        <fullName evidence="1 2">Futalosine hydrolase</fullName>
        <shortName evidence="1">FL hydrolase</shortName>
        <ecNumber evidence="1 2">3.2.2.26</ecNumber>
    </recommendedName>
    <alternativeName>
        <fullName evidence="1">Futalosine nucleosidase</fullName>
    </alternativeName>
    <alternativeName>
        <fullName evidence="1">Menaquinone biosynthetic enzyme MqnB</fullName>
    </alternativeName>
</protein>
<dbReference type="GO" id="GO:0019284">
    <property type="term" value="P:L-methionine salvage from S-adenosylmethionine"/>
    <property type="evidence" value="ECO:0007669"/>
    <property type="project" value="TreeGrafter"/>
</dbReference>
<dbReference type="NCBIfam" id="TIGR03664">
    <property type="entry name" value="fut_nucase"/>
    <property type="match status" value="1"/>
</dbReference>
<proteinExistence type="inferred from homology"/>
<dbReference type="GO" id="GO:0009234">
    <property type="term" value="P:menaquinone biosynthetic process"/>
    <property type="evidence" value="ECO:0007669"/>
    <property type="project" value="UniProtKB-UniRule"/>
</dbReference>
<comment type="function">
    <text evidence="1">Catalyzes the hydrolysis of futalosine (FL) to dehypoxanthine futalosine (DHFL) and hypoxanthine, a step in the biosynthesis of menaquinone (MK, vitamin K2).</text>
</comment>
<dbReference type="GO" id="GO:0005829">
    <property type="term" value="C:cytosol"/>
    <property type="evidence" value="ECO:0007669"/>
    <property type="project" value="TreeGrafter"/>
</dbReference>
<keyword evidence="1" id="KW-0474">Menaquinone biosynthesis</keyword>
<dbReference type="SUPFAM" id="SSF53167">
    <property type="entry name" value="Purine and uridine phosphorylases"/>
    <property type="match status" value="1"/>
</dbReference>